<dbReference type="Pfam" id="PF11795">
    <property type="entry name" value="DUF3322"/>
    <property type="match status" value="1"/>
</dbReference>
<protein>
    <recommendedName>
        <fullName evidence="5">Wadjet protein JetD C-terminal domain-containing protein</fullName>
    </recommendedName>
</protein>
<dbReference type="AlphaFoldDB" id="A0A081KFS1"/>
<dbReference type="InterPro" id="IPR024537">
    <property type="entry name" value="DUF3322"/>
</dbReference>
<comment type="caution">
    <text evidence="3">The sequence shown here is derived from an EMBL/GenBank/DDBJ whole genome shotgun (WGS) entry which is preliminary data.</text>
</comment>
<evidence type="ECO:0000259" key="2">
    <source>
        <dbReference type="Pfam" id="PF11795"/>
    </source>
</evidence>
<evidence type="ECO:0000259" key="1">
    <source>
        <dbReference type="Pfam" id="PF09983"/>
    </source>
</evidence>
<dbReference type="eggNOG" id="COG4924">
    <property type="taxonomic scope" value="Bacteria"/>
</dbReference>
<dbReference type="STRING" id="305900.GV64_21775"/>
<dbReference type="Proteomes" id="UP000027997">
    <property type="component" value="Unassembled WGS sequence"/>
</dbReference>
<evidence type="ECO:0000313" key="3">
    <source>
        <dbReference type="EMBL" id="KEI72997.1"/>
    </source>
</evidence>
<dbReference type="InterPro" id="IPR014544">
    <property type="entry name" value="UCP028408"/>
</dbReference>
<dbReference type="EMBL" id="JOJP01000001">
    <property type="protein sequence ID" value="KEI72997.1"/>
    <property type="molecule type" value="Genomic_DNA"/>
</dbReference>
<keyword evidence="4" id="KW-1185">Reference proteome</keyword>
<feature type="domain" description="DUF3322" evidence="2">
    <location>
        <begin position="4"/>
        <end position="185"/>
    </location>
</feature>
<evidence type="ECO:0000313" key="4">
    <source>
        <dbReference type="Proteomes" id="UP000027997"/>
    </source>
</evidence>
<dbReference type="RefSeq" id="WP_020581705.1">
    <property type="nucleotide sequence ID" value="NZ_JOJP01000001.1"/>
</dbReference>
<feature type="domain" description="Wadjet protein JetD C-terminal" evidence="1">
    <location>
        <begin position="206"/>
        <end position="373"/>
    </location>
</feature>
<accession>A0A081KFS1</accession>
<gene>
    <name evidence="3" type="ORF">GV64_21775</name>
</gene>
<dbReference type="InterPro" id="IPR024534">
    <property type="entry name" value="JetD_C"/>
</dbReference>
<reference evidence="3 4" key="1">
    <citation type="submission" date="2014-06" db="EMBL/GenBank/DDBJ databases">
        <title>Whole Genome Sequences of Three Symbiotic Endozoicomonas Bacteria.</title>
        <authorList>
            <person name="Neave M.J."/>
            <person name="Apprill A."/>
            <person name="Voolstra C.R."/>
        </authorList>
    </citation>
    <scope>NUCLEOTIDE SEQUENCE [LARGE SCALE GENOMIC DNA]</scope>
    <source>
        <strain evidence="3 4">DSM 22380</strain>
    </source>
</reference>
<sequence>MKSPHDIADELARQWKSADTREKRLLMKDSWPLKVSIGKPASGDINHHPEKIRQHFQQWRQVNTGEVIWNSASYRGMAESIEIPGHWLLSKPSEWIEASRCKTVKDEYQRLGTIIQQTSPIFHPYLIRQRRWFDKPVNEVIKTTELAMLLEPGFAQGVPLRSLGLANTDTKFFERNASLLRQLLDIRFDGLPSKLGLEAFLNAPESHHWLLIADLDGSFLPFQQLRVRDYELSTTPLPAANILIVENEQCLHLIPSLKNTIAILGAGLNLSWMKASWLHSKSIAYWGDMDSWGLTMLARARNHQPSLSALLMNQSVFDMFQEDRAVEEPVPSIHEDCTALKEEEQQFLNTLRALKRGRLEQEFLTAEVVHSELKHWCDSIQ</sequence>
<dbReference type="Pfam" id="PF09983">
    <property type="entry name" value="JetD_C"/>
    <property type="match status" value="1"/>
</dbReference>
<evidence type="ECO:0008006" key="5">
    <source>
        <dbReference type="Google" id="ProtNLM"/>
    </source>
</evidence>
<proteinExistence type="predicted"/>
<organism evidence="3 4">
    <name type="scientific">Endozoicomonas elysicola</name>
    <dbReference type="NCBI Taxonomy" id="305900"/>
    <lineage>
        <taxon>Bacteria</taxon>
        <taxon>Pseudomonadati</taxon>
        <taxon>Pseudomonadota</taxon>
        <taxon>Gammaproteobacteria</taxon>
        <taxon>Oceanospirillales</taxon>
        <taxon>Endozoicomonadaceae</taxon>
        <taxon>Endozoicomonas</taxon>
    </lineage>
</organism>
<name>A0A081KFS1_9GAMM</name>
<dbReference type="PIRSF" id="PIRSF028408">
    <property type="entry name" value="UCP028408"/>
    <property type="match status" value="1"/>
</dbReference>